<dbReference type="AlphaFoldDB" id="A0A8S9PCW5"/>
<dbReference type="EMBL" id="QGKX02001521">
    <property type="protein sequence ID" value="KAF3513319.1"/>
    <property type="molecule type" value="Genomic_DNA"/>
</dbReference>
<organism evidence="1 2">
    <name type="scientific">Brassica cretica</name>
    <name type="common">Mustard</name>
    <dbReference type="NCBI Taxonomy" id="69181"/>
    <lineage>
        <taxon>Eukaryota</taxon>
        <taxon>Viridiplantae</taxon>
        <taxon>Streptophyta</taxon>
        <taxon>Embryophyta</taxon>
        <taxon>Tracheophyta</taxon>
        <taxon>Spermatophyta</taxon>
        <taxon>Magnoliopsida</taxon>
        <taxon>eudicotyledons</taxon>
        <taxon>Gunneridae</taxon>
        <taxon>Pentapetalae</taxon>
        <taxon>rosids</taxon>
        <taxon>malvids</taxon>
        <taxon>Brassicales</taxon>
        <taxon>Brassicaceae</taxon>
        <taxon>Brassiceae</taxon>
        <taxon>Brassica</taxon>
    </lineage>
</organism>
<dbReference type="Proteomes" id="UP000712600">
    <property type="component" value="Unassembled WGS sequence"/>
</dbReference>
<sequence length="73" mass="8044">MLGTLWPGRNPEVHPQILRYLLGIRRLSGNPEGPYSASLGKSTTGTCSDFAFYRSEAGHYRVPMLYSTSAGRP</sequence>
<reference evidence="1" key="1">
    <citation type="submission" date="2019-12" db="EMBL/GenBank/DDBJ databases">
        <title>Genome sequencing and annotation of Brassica cretica.</title>
        <authorList>
            <person name="Studholme D.J."/>
            <person name="Sarris P."/>
        </authorList>
    </citation>
    <scope>NUCLEOTIDE SEQUENCE</scope>
    <source>
        <strain evidence="1">PFS-109/04</strain>
        <tissue evidence="1">Leaf</tissue>
    </source>
</reference>
<evidence type="ECO:0000313" key="1">
    <source>
        <dbReference type="EMBL" id="KAF3513319.1"/>
    </source>
</evidence>
<name>A0A8S9PCW5_BRACR</name>
<proteinExistence type="predicted"/>
<evidence type="ECO:0000313" key="2">
    <source>
        <dbReference type="Proteomes" id="UP000712600"/>
    </source>
</evidence>
<protein>
    <submittedName>
        <fullName evidence="1">Uncharacterized protein</fullName>
    </submittedName>
</protein>
<gene>
    <name evidence="1" type="ORF">F2Q69_00007066</name>
</gene>
<comment type="caution">
    <text evidence="1">The sequence shown here is derived from an EMBL/GenBank/DDBJ whole genome shotgun (WGS) entry which is preliminary data.</text>
</comment>
<accession>A0A8S9PCW5</accession>